<name>A0AAV4C3E8_9GAST</name>
<sequence>MMVWAGMTSQSVVMTGGLSSPPKATIADLRHAAIPGTNLSLVHDSAGPSHLHDRRSSSLLGLDNLTDDSGSGVEDAECCHCPCHARHFEPKNTMLPLRGVPVCFNCAHGN</sequence>
<organism evidence="1 2">
    <name type="scientific">Plakobranchus ocellatus</name>
    <dbReference type="NCBI Taxonomy" id="259542"/>
    <lineage>
        <taxon>Eukaryota</taxon>
        <taxon>Metazoa</taxon>
        <taxon>Spiralia</taxon>
        <taxon>Lophotrochozoa</taxon>
        <taxon>Mollusca</taxon>
        <taxon>Gastropoda</taxon>
        <taxon>Heterobranchia</taxon>
        <taxon>Euthyneura</taxon>
        <taxon>Panpulmonata</taxon>
        <taxon>Sacoglossa</taxon>
        <taxon>Placobranchoidea</taxon>
        <taxon>Plakobranchidae</taxon>
        <taxon>Plakobranchus</taxon>
    </lineage>
</organism>
<dbReference type="Proteomes" id="UP000735302">
    <property type="component" value="Unassembled WGS sequence"/>
</dbReference>
<dbReference type="EMBL" id="BLXT01005793">
    <property type="protein sequence ID" value="GFO26150.1"/>
    <property type="molecule type" value="Genomic_DNA"/>
</dbReference>
<reference evidence="1 2" key="1">
    <citation type="journal article" date="2021" name="Elife">
        <title>Chloroplast acquisition without the gene transfer in kleptoplastic sea slugs, Plakobranchus ocellatus.</title>
        <authorList>
            <person name="Maeda T."/>
            <person name="Takahashi S."/>
            <person name="Yoshida T."/>
            <person name="Shimamura S."/>
            <person name="Takaki Y."/>
            <person name="Nagai Y."/>
            <person name="Toyoda A."/>
            <person name="Suzuki Y."/>
            <person name="Arimoto A."/>
            <person name="Ishii H."/>
            <person name="Satoh N."/>
            <person name="Nishiyama T."/>
            <person name="Hasebe M."/>
            <person name="Maruyama T."/>
            <person name="Minagawa J."/>
            <person name="Obokata J."/>
            <person name="Shigenobu S."/>
        </authorList>
    </citation>
    <scope>NUCLEOTIDE SEQUENCE [LARGE SCALE GENOMIC DNA]</scope>
</reference>
<gene>
    <name evidence="1" type="ORF">PoB_005265500</name>
</gene>
<proteinExistence type="predicted"/>
<accession>A0AAV4C3E8</accession>
<comment type="caution">
    <text evidence="1">The sequence shown here is derived from an EMBL/GenBank/DDBJ whole genome shotgun (WGS) entry which is preliminary data.</text>
</comment>
<dbReference type="AlphaFoldDB" id="A0AAV4C3E8"/>
<evidence type="ECO:0000313" key="1">
    <source>
        <dbReference type="EMBL" id="GFO26150.1"/>
    </source>
</evidence>
<keyword evidence="2" id="KW-1185">Reference proteome</keyword>
<evidence type="ECO:0000313" key="2">
    <source>
        <dbReference type="Proteomes" id="UP000735302"/>
    </source>
</evidence>
<protein>
    <submittedName>
        <fullName evidence="1">Uncharacterized protein</fullName>
    </submittedName>
</protein>